<reference evidence="2 3" key="1">
    <citation type="submission" date="2024-02" db="EMBL/GenBank/DDBJ databases">
        <authorList>
            <person name="Daric V."/>
            <person name="Darras S."/>
        </authorList>
    </citation>
    <scope>NUCLEOTIDE SEQUENCE [LARGE SCALE GENOMIC DNA]</scope>
</reference>
<organism evidence="2 3">
    <name type="scientific">Clavelina lepadiformis</name>
    <name type="common">Light-bulb sea squirt</name>
    <name type="synonym">Ascidia lepadiformis</name>
    <dbReference type="NCBI Taxonomy" id="159417"/>
    <lineage>
        <taxon>Eukaryota</taxon>
        <taxon>Metazoa</taxon>
        <taxon>Chordata</taxon>
        <taxon>Tunicata</taxon>
        <taxon>Ascidiacea</taxon>
        <taxon>Aplousobranchia</taxon>
        <taxon>Clavelinidae</taxon>
        <taxon>Clavelina</taxon>
    </lineage>
</organism>
<dbReference type="EMBL" id="CAWYQH010000104">
    <property type="protein sequence ID" value="CAK8687235.1"/>
    <property type="molecule type" value="Genomic_DNA"/>
</dbReference>
<evidence type="ECO:0000313" key="2">
    <source>
        <dbReference type="EMBL" id="CAK8687235.1"/>
    </source>
</evidence>
<protein>
    <recommendedName>
        <fullName evidence="1">RNA-polymerase II-associated protein 3-like C-terminal domain-containing protein</fullName>
    </recommendedName>
</protein>
<sequence length="68" mass="7748">MGSKMILDEVSLDQIPVMVSNKTTDHMIVNFAHIAQSHIESSEFERAFLILQHLVRAQRFDMAATFLS</sequence>
<evidence type="ECO:0000313" key="3">
    <source>
        <dbReference type="Proteomes" id="UP001642483"/>
    </source>
</evidence>
<evidence type="ECO:0000259" key="1">
    <source>
        <dbReference type="Pfam" id="PF13877"/>
    </source>
</evidence>
<name>A0ABP0G6M4_CLALP</name>
<comment type="caution">
    <text evidence="2">The sequence shown here is derived from an EMBL/GenBank/DDBJ whole genome shotgun (WGS) entry which is preliminary data.</text>
</comment>
<dbReference type="InterPro" id="IPR025986">
    <property type="entry name" value="RPAP3-like_C"/>
</dbReference>
<proteinExistence type="predicted"/>
<gene>
    <name evidence="2" type="ORF">CVLEPA_LOCUS19312</name>
</gene>
<feature type="domain" description="RNA-polymerase II-associated protein 3-like C-terminal" evidence="1">
    <location>
        <begin position="6"/>
        <end position="68"/>
    </location>
</feature>
<accession>A0ABP0G6M4</accession>
<keyword evidence="3" id="KW-1185">Reference proteome</keyword>
<dbReference type="Proteomes" id="UP001642483">
    <property type="component" value="Unassembled WGS sequence"/>
</dbReference>
<dbReference type="Pfam" id="PF13877">
    <property type="entry name" value="RPAP3_C"/>
    <property type="match status" value="1"/>
</dbReference>